<keyword evidence="2" id="KW-1185">Reference proteome</keyword>
<proteinExistence type="predicted"/>
<sequence length="376" mass="41550">MLICRFVASIFRDRLEDSHTLRVITSRALQRVRLTERHAMSFDPDLAGTLQLFISSVTLEANTSIVASHIIAGPPSAHRSYMLSTTACRCSEKPLWIESALYLQPSSSTAAIDTPRSSSVYERSLTSSGLSLYLQFTSTPMRTFLAPPSAAPVARSPPCFFASPPPTRRTCNSGAAFALPPRVVFGLDLVQFLHFVLDSSFLIDTPTFPLSTLPFFLLPPYVSVAYPPYPSRLPSTHIDRFLSCTPLFSLGVVYYSHLRQRTYSPSIHPVIIIYTSSHISSLRLAHPRPSLARQRCNDIYMLIIPPLLLASTPLSTPPCLADAAVAGTSLKRQASPSTSCVIIDIGVVPSAQSCHTPRRRHIAFTPHLDVRLYRRR</sequence>
<protein>
    <submittedName>
        <fullName evidence="1">Uncharacterized protein</fullName>
    </submittedName>
</protein>
<gene>
    <name evidence="1" type="ORF">R3P38DRAFT_3231002</name>
</gene>
<name>A0AAV9ZL50_9AGAR</name>
<organism evidence="1 2">
    <name type="scientific">Favolaschia claudopus</name>
    <dbReference type="NCBI Taxonomy" id="2862362"/>
    <lineage>
        <taxon>Eukaryota</taxon>
        <taxon>Fungi</taxon>
        <taxon>Dikarya</taxon>
        <taxon>Basidiomycota</taxon>
        <taxon>Agaricomycotina</taxon>
        <taxon>Agaricomycetes</taxon>
        <taxon>Agaricomycetidae</taxon>
        <taxon>Agaricales</taxon>
        <taxon>Marasmiineae</taxon>
        <taxon>Mycenaceae</taxon>
        <taxon>Favolaschia</taxon>
    </lineage>
</organism>
<accession>A0AAV9ZL50</accession>
<dbReference type="AlphaFoldDB" id="A0AAV9ZL50"/>
<dbReference type="EMBL" id="JAWWNJ010000133">
    <property type="protein sequence ID" value="KAK6984965.1"/>
    <property type="molecule type" value="Genomic_DNA"/>
</dbReference>
<evidence type="ECO:0000313" key="2">
    <source>
        <dbReference type="Proteomes" id="UP001362999"/>
    </source>
</evidence>
<evidence type="ECO:0000313" key="1">
    <source>
        <dbReference type="EMBL" id="KAK6984965.1"/>
    </source>
</evidence>
<comment type="caution">
    <text evidence="1">The sequence shown here is derived from an EMBL/GenBank/DDBJ whole genome shotgun (WGS) entry which is preliminary data.</text>
</comment>
<dbReference type="Proteomes" id="UP001362999">
    <property type="component" value="Unassembled WGS sequence"/>
</dbReference>
<reference evidence="1 2" key="1">
    <citation type="journal article" date="2024" name="J Genomics">
        <title>Draft genome sequencing and assembly of Favolaschia claudopus CIRM-BRFM 2984 isolated from oak limbs.</title>
        <authorList>
            <person name="Navarro D."/>
            <person name="Drula E."/>
            <person name="Chaduli D."/>
            <person name="Cazenave R."/>
            <person name="Ahrendt S."/>
            <person name="Wang J."/>
            <person name="Lipzen A."/>
            <person name="Daum C."/>
            <person name="Barry K."/>
            <person name="Grigoriev I.V."/>
            <person name="Favel A."/>
            <person name="Rosso M.N."/>
            <person name="Martin F."/>
        </authorList>
    </citation>
    <scope>NUCLEOTIDE SEQUENCE [LARGE SCALE GENOMIC DNA]</scope>
    <source>
        <strain evidence="1 2">CIRM-BRFM 2984</strain>
    </source>
</reference>